<dbReference type="EMBL" id="VBAN01000038">
    <property type="protein sequence ID" value="TMI84948.1"/>
    <property type="molecule type" value="Genomic_DNA"/>
</dbReference>
<proteinExistence type="predicted"/>
<gene>
    <name evidence="1" type="ORF">E6H03_01135</name>
</gene>
<dbReference type="InterPro" id="IPR014995">
    <property type="entry name" value="DUF1844"/>
</dbReference>
<dbReference type="AlphaFoldDB" id="A0A537JN09"/>
<dbReference type="Proteomes" id="UP000318093">
    <property type="component" value="Unassembled WGS sequence"/>
</dbReference>
<evidence type="ECO:0000313" key="2">
    <source>
        <dbReference type="Proteomes" id="UP000318093"/>
    </source>
</evidence>
<sequence>MSLLAGKAWEGMGLVPNPVTNKVEKNLDEARLAIDAFAAIFDVLRLRIEEQTRREMETVLTNLRINFVEKSSG</sequence>
<comment type="caution">
    <text evidence="1">The sequence shown here is derived from an EMBL/GenBank/DDBJ whole genome shotgun (WGS) entry which is preliminary data.</text>
</comment>
<accession>A0A537JN09</accession>
<organism evidence="1 2">
    <name type="scientific">Candidatus Segetimicrobium genomatis</name>
    <dbReference type="NCBI Taxonomy" id="2569760"/>
    <lineage>
        <taxon>Bacteria</taxon>
        <taxon>Bacillati</taxon>
        <taxon>Candidatus Sysuimicrobiota</taxon>
        <taxon>Candidatus Sysuimicrobiia</taxon>
        <taxon>Candidatus Sysuimicrobiales</taxon>
        <taxon>Candidatus Segetimicrobiaceae</taxon>
        <taxon>Candidatus Segetimicrobium</taxon>
    </lineage>
</organism>
<dbReference type="Pfam" id="PF08899">
    <property type="entry name" value="DUF1844"/>
    <property type="match status" value="1"/>
</dbReference>
<reference evidence="1 2" key="1">
    <citation type="journal article" date="2019" name="Nat. Microbiol.">
        <title>Mediterranean grassland soil C-N compound turnover is dependent on rainfall and depth, and is mediated by genomically divergent microorganisms.</title>
        <authorList>
            <person name="Diamond S."/>
            <person name="Andeer P.F."/>
            <person name="Li Z."/>
            <person name="Crits-Christoph A."/>
            <person name="Burstein D."/>
            <person name="Anantharaman K."/>
            <person name="Lane K.R."/>
            <person name="Thomas B.C."/>
            <person name="Pan C."/>
            <person name="Northen T.R."/>
            <person name="Banfield J.F."/>
        </authorList>
    </citation>
    <scope>NUCLEOTIDE SEQUENCE [LARGE SCALE GENOMIC DNA]</scope>
    <source>
        <strain evidence="1">NP_6</strain>
    </source>
</reference>
<protein>
    <submittedName>
        <fullName evidence="1">DUF1844 domain-containing protein</fullName>
    </submittedName>
</protein>
<name>A0A537JN09_9BACT</name>
<evidence type="ECO:0000313" key="1">
    <source>
        <dbReference type="EMBL" id="TMI84948.1"/>
    </source>
</evidence>